<feature type="non-terminal residue" evidence="2">
    <location>
        <position position="1"/>
    </location>
</feature>
<dbReference type="Pfam" id="PF03483">
    <property type="entry name" value="B3_4"/>
    <property type="match status" value="1"/>
</dbReference>
<feature type="non-terminal residue" evidence="2">
    <location>
        <position position="80"/>
    </location>
</feature>
<dbReference type="GO" id="GO:0004826">
    <property type="term" value="F:phenylalanine-tRNA ligase activity"/>
    <property type="evidence" value="ECO:0007669"/>
    <property type="project" value="InterPro"/>
</dbReference>
<dbReference type="AlphaFoldDB" id="A0A8I0GXH9"/>
<dbReference type="SMART" id="SM00873">
    <property type="entry name" value="B3_4"/>
    <property type="match status" value="1"/>
</dbReference>
<comment type="caution">
    <text evidence="2">The sequence shown here is derived from an EMBL/GenBank/DDBJ whole genome shotgun (WGS) entry which is preliminary data.</text>
</comment>
<evidence type="ECO:0000313" key="2">
    <source>
        <dbReference type="EMBL" id="MBD4334518.1"/>
    </source>
</evidence>
<name>A0A8I0GXH9_XANCI</name>
<dbReference type="Gene3D" id="3.50.40.10">
    <property type="entry name" value="Phenylalanyl-trna Synthetase, Chain B, domain 3"/>
    <property type="match status" value="1"/>
</dbReference>
<accession>A0A8I0GXH9</accession>
<evidence type="ECO:0000259" key="1">
    <source>
        <dbReference type="SMART" id="SM00873"/>
    </source>
</evidence>
<protein>
    <recommendedName>
        <fullName evidence="1">B3/B4 tRNA-binding domain-containing protein</fullName>
    </recommendedName>
</protein>
<dbReference type="InterPro" id="IPR005146">
    <property type="entry name" value="B3/B4_tRNA-bd"/>
</dbReference>
<dbReference type="InterPro" id="IPR020825">
    <property type="entry name" value="Phe-tRNA_synthase-like_B3/B4"/>
</dbReference>
<dbReference type="GO" id="GO:0003723">
    <property type="term" value="F:RNA binding"/>
    <property type="evidence" value="ECO:0007669"/>
    <property type="project" value="InterPro"/>
</dbReference>
<reference evidence="2" key="1">
    <citation type="submission" date="2020-01" db="EMBL/GenBank/DDBJ databases">
        <authorList>
            <person name="Richard D."/>
        </authorList>
    </citation>
    <scope>NUCLEOTIDE SEQUENCE</scope>
    <source>
        <strain evidence="2">JP541</strain>
    </source>
</reference>
<dbReference type="SUPFAM" id="SSF56037">
    <property type="entry name" value="PheT/TilS domain"/>
    <property type="match status" value="1"/>
</dbReference>
<proteinExistence type="predicted"/>
<sequence>LLENVTIGRSPEWIENRLRSNGIRPINNVVDAANYVMLEIGQPLHTYDYDKVAGHSLTCRFAKEGETIKTLDGQERELNV</sequence>
<dbReference type="Proteomes" id="UP000653002">
    <property type="component" value="Unassembled WGS sequence"/>
</dbReference>
<organism evidence="2 3">
    <name type="scientific">Xanthomonas citri pv. citri</name>
    <dbReference type="NCBI Taxonomy" id="611301"/>
    <lineage>
        <taxon>Bacteria</taxon>
        <taxon>Pseudomonadati</taxon>
        <taxon>Pseudomonadota</taxon>
        <taxon>Gammaproteobacteria</taxon>
        <taxon>Lysobacterales</taxon>
        <taxon>Lysobacteraceae</taxon>
        <taxon>Xanthomonas</taxon>
    </lineage>
</organism>
<feature type="domain" description="B3/B4 tRNA-binding" evidence="1">
    <location>
        <begin position="1"/>
        <end position="80"/>
    </location>
</feature>
<dbReference type="EMBL" id="JAABFR010000054">
    <property type="protein sequence ID" value="MBD4334518.1"/>
    <property type="molecule type" value="Genomic_DNA"/>
</dbReference>
<evidence type="ECO:0000313" key="3">
    <source>
        <dbReference type="Proteomes" id="UP000653002"/>
    </source>
</evidence>
<gene>
    <name evidence="2" type="ORF">GUH15_00190</name>
</gene>